<comment type="caution">
    <text evidence="1">The sequence shown here is derived from an EMBL/GenBank/DDBJ whole genome shotgun (WGS) entry which is preliminary data.</text>
</comment>
<name>A0AAP0JW58_9MAGN</name>
<evidence type="ECO:0000313" key="2">
    <source>
        <dbReference type="Proteomes" id="UP001419268"/>
    </source>
</evidence>
<keyword evidence="2" id="KW-1185">Reference proteome</keyword>
<gene>
    <name evidence="1" type="ORF">Scep_009826</name>
</gene>
<protein>
    <submittedName>
        <fullName evidence="1">Uncharacterized protein</fullName>
    </submittedName>
</protein>
<organism evidence="1 2">
    <name type="scientific">Stephania cephalantha</name>
    <dbReference type="NCBI Taxonomy" id="152367"/>
    <lineage>
        <taxon>Eukaryota</taxon>
        <taxon>Viridiplantae</taxon>
        <taxon>Streptophyta</taxon>
        <taxon>Embryophyta</taxon>
        <taxon>Tracheophyta</taxon>
        <taxon>Spermatophyta</taxon>
        <taxon>Magnoliopsida</taxon>
        <taxon>Ranunculales</taxon>
        <taxon>Menispermaceae</taxon>
        <taxon>Menispermoideae</taxon>
        <taxon>Cissampelideae</taxon>
        <taxon>Stephania</taxon>
    </lineage>
</organism>
<accession>A0AAP0JW58</accession>
<dbReference type="AlphaFoldDB" id="A0AAP0JW58"/>
<sequence length="50" mass="5717">MILEGEEVETNPQVSYNVENLVNAKALARMKSDILKNRKVILERGFNVKN</sequence>
<reference evidence="1 2" key="1">
    <citation type="submission" date="2024-01" db="EMBL/GenBank/DDBJ databases">
        <title>Genome assemblies of Stephania.</title>
        <authorList>
            <person name="Yang L."/>
        </authorList>
    </citation>
    <scope>NUCLEOTIDE SEQUENCE [LARGE SCALE GENOMIC DNA]</scope>
    <source>
        <strain evidence="1">JXDWG</strain>
        <tissue evidence="1">Leaf</tissue>
    </source>
</reference>
<proteinExistence type="predicted"/>
<dbReference type="EMBL" id="JBBNAG010000004">
    <property type="protein sequence ID" value="KAK9140145.1"/>
    <property type="molecule type" value="Genomic_DNA"/>
</dbReference>
<evidence type="ECO:0000313" key="1">
    <source>
        <dbReference type="EMBL" id="KAK9140145.1"/>
    </source>
</evidence>
<dbReference type="Proteomes" id="UP001419268">
    <property type="component" value="Unassembled WGS sequence"/>
</dbReference>